<keyword evidence="5 8" id="KW-0238">DNA-binding</keyword>
<accession>A0A7N0TCK6</accession>
<dbReference type="PANTHER" id="PTHR31992">
    <property type="entry name" value="DOF ZINC FINGER PROTEIN DOF1.4-RELATED"/>
    <property type="match status" value="1"/>
</dbReference>
<comment type="subcellular location">
    <subcellularLocation>
        <location evidence="8 9">Nucleus</location>
    </subcellularLocation>
</comment>
<keyword evidence="1 9" id="KW-0479">Metal-binding</keyword>
<evidence type="ECO:0000256" key="5">
    <source>
        <dbReference type="ARBA" id="ARBA00023125"/>
    </source>
</evidence>
<dbReference type="Proteomes" id="UP000594263">
    <property type="component" value="Unplaced"/>
</dbReference>
<keyword evidence="7 8" id="KW-0539">Nucleus</keyword>
<dbReference type="GO" id="GO:0008270">
    <property type="term" value="F:zinc ion binding"/>
    <property type="evidence" value="ECO:0007669"/>
    <property type="project" value="UniProtKB-KW"/>
</dbReference>
<dbReference type="GO" id="GO:0003700">
    <property type="term" value="F:DNA-binding transcription factor activity"/>
    <property type="evidence" value="ECO:0007669"/>
    <property type="project" value="UniProtKB-UniRule"/>
</dbReference>
<organism evidence="12 13">
    <name type="scientific">Kalanchoe fedtschenkoi</name>
    <name type="common">Lavender scallops</name>
    <name type="synonym">South American air plant</name>
    <dbReference type="NCBI Taxonomy" id="63787"/>
    <lineage>
        <taxon>Eukaryota</taxon>
        <taxon>Viridiplantae</taxon>
        <taxon>Streptophyta</taxon>
        <taxon>Embryophyta</taxon>
        <taxon>Tracheophyta</taxon>
        <taxon>Spermatophyta</taxon>
        <taxon>Magnoliopsida</taxon>
        <taxon>eudicotyledons</taxon>
        <taxon>Gunneridae</taxon>
        <taxon>Pentapetalae</taxon>
        <taxon>Saxifragales</taxon>
        <taxon>Crassulaceae</taxon>
        <taxon>Kalanchoe</taxon>
    </lineage>
</organism>
<keyword evidence="13" id="KW-1185">Reference proteome</keyword>
<feature type="compositionally biased region" description="Low complexity" evidence="10">
    <location>
        <begin position="138"/>
        <end position="147"/>
    </location>
</feature>
<evidence type="ECO:0000313" key="13">
    <source>
        <dbReference type="Proteomes" id="UP000594263"/>
    </source>
</evidence>
<evidence type="ECO:0000256" key="10">
    <source>
        <dbReference type="SAM" id="MobiDB-lite"/>
    </source>
</evidence>
<reference evidence="12" key="1">
    <citation type="submission" date="2021-01" db="UniProtKB">
        <authorList>
            <consortium name="EnsemblPlants"/>
        </authorList>
    </citation>
    <scope>IDENTIFICATION</scope>
</reference>
<evidence type="ECO:0000256" key="2">
    <source>
        <dbReference type="ARBA" id="ARBA00022771"/>
    </source>
</evidence>
<keyword evidence="3 9" id="KW-0862">Zinc</keyword>
<dbReference type="PROSITE" id="PS50884">
    <property type="entry name" value="ZF_DOF_2"/>
    <property type="match status" value="1"/>
</dbReference>
<keyword evidence="6 9" id="KW-0804">Transcription</keyword>
<dbReference type="PROSITE" id="PS01361">
    <property type="entry name" value="ZF_DOF_1"/>
    <property type="match status" value="1"/>
</dbReference>
<dbReference type="InterPro" id="IPR003851">
    <property type="entry name" value="Znf_Dof"/>
</dbReference>
<evidence type="ECO:0000256" key="4">
    <source>
        <dbReference type="ARBA" id="ARBA00023015"/>
    </source>
</evidence>
<sequence length="391" mass="43267">MPSQLSLYKCHPITPHFLILHISITLTSSTFISSTVLKTQMMELSSAQHQEMAAESLENMLICTKAQQERKPRPQQEEALKCPRCDSTNTKFCYYNNYSLTQPRYFCKSCRRYWTNGGTLRNVPVGGGCRKNKRPSSKRSANSSSDTHQQHHHQPHHLLNSSSSDAQNPFSAFSSQMTSGYDEYHHPGNNDLSLVFARLQKQVSGYDDAQEHNLSLLGNYTSNHFGNIMGLNSSVSSGCHGFLDGLKTNLLEQTHLQTNNVSNFLYNGFNGSNNNNTSISNITDQMMIPYEDLSISSCFGTKPAAAAVLKQENQVSDSTSRSSQLLWGAAAAAGFPWHQINTQSSIGGHDDVIINNNVVDHSVDLVRDNINVFAAAAAPVWHHGLINSPLM</sequence>
<evidence type="ECO:0000256" key="8">
    <source>
        <dbReference type="PROSITE-ProRule" id="PRU00071"/>
    </source>
</evidence>
<evidence type="ECO:0000256" key="7">
    <source>
        <dbReference type="ARBA" id="ARBA00023242"/>
    </source>
</evidence>
<protein>
    <recommendedName>
        <fullName evidence="9">Dof zinc finger protein</fullName>
    </recommendedName>
</protein>
<dbReference type="AlphaFoldDB" id="A0A7N0TCK6"/>
<feature type="region of interest" description="Disordered" evidence="10">
    <location>
        <begin position="124"/>
        <end position="172"/>
    </location>
</feature>
<evidence type="ECO:0000256" key="1">
    <source>
        <dbReference type="ARBA" id="ARBA00022723"/>
    </source>
</evidence>
<evidence type="ECO:0000256" key="9">
    <source>
        <dbReference type="RuleBase" id="RU369094"/>
    </source>
</evidence>
<dbReference type="Gramene" id="Kaladp0032s0309.1.v1.1">
    <property type="protein sequence ID" value="Kaladp0032s0309.1.v1.1"/>
    <property type="gene ID" value="Kaladp0032s0309.v1.1"/>
</dbReference>
<dbReference type="InterPro" id="IPR045174">
    <property type="entry name" value="Dof"/>
</dbReference>
<dbReference type="Pfam" id="PF02701">
    <property type="entry name" value="Zn_ribbon_Dof"/>
    <property type="match status" value="1"/>
</dbReference>
<evidence type="ECO:0000313" key="12">
    <source>
        <dbReference type="EnsemblPlants" id="Kaladp0032s0309.1.v1.1"/>
    </source>
</evidence>
<evidence type="ECO:0000259" key="11">
    <source>
        <dbReference type="PROSITE" id="PS50884"/>
    </source>
</evidence>
<proteinExistence type="predicted"/>
<dbReference type="GO" id="GO:0003677">
    <property type="term" value="F:DNA binding"/>
    <property type="evidence" value="ECO:0007669"/>
    <property type="project" value="UniProtKB-UniRule"/>
</dbReference>
<keyword evidence="4 9" id="KW-0805">Transcription regulation</keyword>
<dbReference type="PANTHER" id="PTHR31992:SF141">
    <property type="entry name" value="DOF ZINC FINGER PROTEIN DOF1.4"/>
    <property type="match status" value="1"/>
</dbReference>
<evidence type="ECO:0000256" key="3">
    <source>
        <dbReference type="ARBA" id="ARBA00022833"/>
    </source>
</evidence>
<feature type="domain" description="Dof-type" evidence="11">
    <location>
        <begin position="80"/>
        <end position="134"/>
    </location>
</feature>
<comment type="function">
    <text evidence="9">Transcription factor that binds specifically to a 5'-AA[AG]G-3' consensus core sequence.</text>
</comment>
<name>A0A7N0TCK6_KALFE</name>
<dbReference type="EnsemblPlants" id="Kaladp0032s0309.1.v1.1">
    <property type="protein sequence ID" value="Kaladp0032s0309.1.v1.1"/>
    <property type="gene ID" value="Kaladp0032s0309.v1.1"/>
</dbReference>
<dbReference type="GO" id="GO:0005634">
    <property type="term" value="C:nucleus"/>
    <property type="evidence" value="ECO:0007669"/>
    <property type="project" value="UniProtKB-SubCell"/>
</dbReference>
<evidence type="ECO:0000256" key="6">
    <source>
        <dbReference type="ARBA" id="ARBA00023163"/>
    </source>
</evidence>
<keyword evidence="2 8" id="KW-0863">Zinc-finger</keyword>